<dbReference type="WBParaSite" id="Hba_02450">
    <property type="protein sequence ID" value="Hba_02450"/>
    <property type="gene ID" value="Hba_02450"/>
</dbReference>
<dbReference type="Gene3D" id="3.30.70.850">
    <property type="entry name" value="Peptidase S8, pro-domain"/>
    <property type="match status" value="1"/>
</dbReference>
<dbReference type="Proteomes" id="UP000095283">
    <property type="component" value="Unplaced"/>
</dbReference>
<proteinExistence type="predicted"/>
<dbReference type="InterPro" id="IPR032815">
    <property type="entry name" value="S8_pro-domain"/>
</dbReference>
<evidence type="ECO:0000313" key="2">
    <source>
        <dbReference type="Proteomes" id="UP000095283"/>
    </source>
</evidence>
<dbReference type="InterPro" id="IPR038466">
    <property type="entry name" value="S8_pro-domain_sf"/>
</dbReference>
<name>A0A1I7WCN7_HETBA</name>
<organism evidence="2 3">
    <name type="scientific">Heterorhabditis bacteriophora</name>
    <name type="common">Entomopathogenic nematode worm</name>
    <dbReference type="NCBI Taxonomy" id="37862"/>
    <lineage>
        <taxon>Eukaryota</taxon>
        <taxon>Metazoa</taxon>
        <taxon>Ecdysozoa</taxon>
        <taxon>Nematoda</taxon>
        <taxon>Chromadorea</taxon>
        <taxon>Rhabditida</taxon>
        <taxon>Rhabditina</taxon>
        <taxon>Rhabditomorpha</taxon>
        <taxon>Strongyloidea</taxon>
        <taxon>Heterorhabditidae</taxon>
        <taxon>Heterorhabditis</taxon>
    </lineage>
</organism>
<dbReference type="Pfam" id="PF16470">
    <property type="entry name" value="S8_pro-domain"/>
    <property type="match status" value="1"/>
</dbReference>
<keyword evidence="2" id="KW-1185">Reference proteome</keyword>
<evidence type="ECO:0000259" key="1">
    <source>
        <dbReference type="Pfam" id="PF16470"/>
    </source>
</evidence>
<accession>A0A1I7WCN7</accession>
<dbReference type="SUPFAM" id="SSF54897">
    <property type="entry name" value="Protease propeptides/inhibitors"/>
    <property type="match status" value="1"/>
</dbReference>
<reference evidence="3" key="1">
    <citation type="submission" date="2016-11" db="UniProtKB">
        <authorList>
            <consortium name="WormBaseParasite"/>
        </authorList>
    </citation>
    <scope>IDENTIFICATION</scope>
</reference>
<feature type="domain" description="Peptidase S8 pro-domain" evidence="1">
    <location>
        <begin position="8"/>
        <end position="46"/>
    </location>
</feature>
<evidence type="ECO:0000313" key="3">
    <source>
        <dbReference type="WBParaSite" id="Hba_02450"/>
    </source>
</evidence>
<sequence>MHKAFTNEWAVRVAGGSVVEADRIATKYGYTNLGRHCDNHLHIIYHWNNSRFPNYHQ</sequence>
<dbReference type="AlphaFoldDB" id="A0A1I7WCN7"/>
<protein>
    <submittedName>
        <fullName evidence="3">S8_pro-domain domain-containing protein</fullName>
    </submittedName>
</protein>